<dbReference type="OrthoDB" id="544543at2759"/>
<evidence type="ECO:0000313" key="2">
    <source>
        <dbReference type="EMBL" id="PNH12920.1"/>
    </source>
</evidence>
<feature type="compositionally biased region" description="Low complexity" evidence="1">
    <location>
        <begin position="338"/>
        <end position="364"/>
    </location>
</feature>
<protein>
    <submittedName>
        <fullName evidence="2">Uncharacterized protein</fullName>
    </submittedName>
</protein>
<feature type="region of interest" description="Disordered" evidence="1">
    <location>
        <begin position="299"/>
        <end position="365"/>
    </location>
</feature>
<accession>A0A2J8AK83</accession>
<evidence type="ECO:0000256" key="1">
    <source>
        <dbReference type="SAM" id="MobiDB-lite"/>
    </source>
</evidence>
<dbReference type="AlphaFoldDB" id="A0A2J8AK83"/>
<keyword evidence="3" id="KW-1185">Reference proteome</keyword>
<proteinExistence type="predicted"/>
<dbReference type="EMBL" id="PGGS01000002">
    <property type="protein sequence ID" value="PNH12920.1"/>
    <property type="molecule type" value="Genomic_DNA"/>
</dbReference>
<name>A0A2J8AK83_9CHLO</name>
<evidence type="ECO:0000313" key="3">
    <source>
        <dbReference type="Proteomes" id="UP000236333"/>
    </source>
</evidence>
<reference evidence="2 3" key="1">
    <citation type="journal article" date="2017" name="Mol. Biol. Evol.">
        <title>The 4-celled Tetrabaena socialis nuclear genome reveals the essential components for genetic control of cell number at the origin of multicellularity in the volvocine lineage.</title>
        <authorList>
            <person name="Featherston J."/>
            <person name="Arakaki Y."/>
            <person name="Hanschen E.R."/>
            <person name="Ferris P.J."/>
            <person name="Michod R.E."/>
            <person name="Olson B.J.S.C."/>
            <person name="Nozaki H."/>
            <person name="Durand P.M."/>
        </authorList>
    </citation>
    <scope>NUCLEOTIDE SEQUENCE [LARGE SCALE GENOMIC DNA]</scope>
    <source>
        <strain evidence="2 3">NIES-571</strain>
    </source>
</reference>
<gene>
    <name evidence="2" type="ORF">TSOC_000115</name>
</gene>
<organism evidence="2 3">
    <name type="scientific">Tetrabaena socialis</name>
    <dbReference type="NCBI Taxonomy" id="47790"/>
    <lineage>
        <taxon>Eukaryota</taxon>
        <taxon>Viridiplantae</taxon>
        <taxon>Chlorophyta</taxon>
        <taxon>core chlorophytes</taxon>
        <taxon>Chlorophyceae</taxon>
        <taxon>CS clade</taxon>
        <taxon>Chlamydomonadales</taxon>
        <taxon>Tetrabaenaceae</taxon>
        <taxon>Tetrabaena</taxon>
    </lineage>
</organism>
<dbReference type="Proteomes" id="UP000236333">
    <property type="component" value="Unassembled WGS sequence"/>
</dbReference>
<comment type="caution">
    <text evidence="2">The sequence shown here is derived from an EMBL/GenBank/DDBJ whole genome shotgun (WGS) entry which is preliminary data.</text>
</comment>
<sequence>MTLAPPPMVAATYTATSPQLYNNITLFTPLEATSVYIKRTFKQTTRTQLAQKLAMKGLEFVVRVDKEPPSLLRLIDFKDTAADIDLVELQDGMQLVVPVAEGMQPLGPLCQTFDTRRAAGRDGTRFAARPHEADDELKCFEWATARVAGNDGGSRFCFKALAGIVQGVTIRIEIDGLAHSPKRVVLVGRRPRISYEYVEELAKKRWWLGKLVEAGAPNTDVLRDPATGHIKPLETALMADGWADDAEEQAACVVRMQELGIMPVLPRGGSYSVGDSCHPWPPQLDDRDRLMAQRFLCNKATRQQPTGGASSAAGGGTDEPHGCGAALQHRSMPPCTPASWQQQQGYAASGSPAGSGSARTSSSQRLAGGLSAQLAAPELGRRIDEVMVPSTYRLQVMGGGDSGSAAAARWRWRWRGGDGGGAVATAAPWRRQRGGDGGAAADFAAEEAAAAA</sequence>